<dbReference type="PANTHER" id="PTHR10887">
    <property type="entry name" value="DNA2/NAM7 HELICASE FAMILY"/>
    <property type="match status" value="1"/>
</dbReference>
<organism evidence="8 9">
    <name type="scientific">Letharia columbiana</name>
    <dbReference type="NCBI Taxonomy" id="112416"/>
    <lineage>
        <taxon>Eukaryota</taxon>
        <taxon>Fungi</taxon>
        <taxon>Dikarya</taxon>
        <taxon>Ascomycota</taxon>
        <taxon>Pezizomycotina</taxon>
        <taxon>Lecanoromycetes</taxon>
        <taxon>OSLEUM clade</taxon>
        <taxon>Lecanoromycetidae</taxon>
        <taxon>Lecanorales</taxon>
        <taxon>Lecanorineae</taxon>
        <taxon>Parmeliaceae</taxon>
        <taxon>Letharia</taxon>
    </lineage>
</organism>
<protein>
    <recommendedName>
        <fullName evidence="7">C3H1-type domain-containing protein</fullName>
    </recommendedName>
</protein>
<accession>A0A8H6G331</accession>
<dbReference type="CDD" id="cd06008">
    <property type="entry name" value="NF-X1-zinc-finger"/>
    <property type="match status" value="1"/>
</dbReference>
<dbReference type="InterPro" id="IPR000571">
    <property type="entry name" value="Znf_CCCH"/>
</dbReference>
<dbReference type="SUPFAM" id="SSF52540">
    <property type="entry name" value="P-loop containing nucleoside triphosphate hydrolases"/>
    <property type="match status" value="1"/>
</dbReference>
<keyword evidence="4" id="KW-0067">ATP-binding</keyword>
<keyword evidence="4" id="KW-0347">Helicase</keyword>
<dbReference type="InterPro" id="IPR027417">
    <property type="entry name" value="P-loop_NTPase"/>
</dbReference>
<dbReference type="CDD" id="cd18808">
    <property type="entry name" value="SF1_C_Upf1"/>
    <property type="match status" value="1"/>
</dbReference>
<evidence type="ECO:0000256" key="1">
    <source>
        <dbReference type="ARBA" id="ARBA00022723"/>
    </source>
</evidence>
<sequence length="1740" mass="194972">MLRPTPLIMANRTIIRAAKLQPSRLPQVPLTSVCEDFVDGFCRRGYECTKSHDICAAPNENSGSSFLDCPPNLLSLDPRFSPRESLPFDQDGPGQLSRYGARHNNDHVNIQHIKILPTTDEILCRRKTYIPAKDPSAEHHLPCGQQRLLDVQFRQLRFDNVEPIIDSCYHASQQLTQLISSPHILDYDDRMNTPKGVRYSLFRDIVFEEQIMSFKVGVTFRISFACPKALRGLRLGPSKHLEEGMLVALVGLDDAETLSTTFMVIEQRQTTFAMKPRTGNDLRASVVLSLADTSDTDAVRRLLYSSKGIRQERSVLVELPNVLYVGFYWTLRDLQNKSASNKDLAFITSIAPSTAGPSPEILVPEYATVDDFAFQLNSLRKKGDVYANPLTLRPRDLVSDNEAKTIAIDHLCQETTLDRGQATALCENLCRGFAFTQGPPGTGKTFLGVALTKVLLESRSHVSRRPILVVCTTNHALDSFLNDIRQAGVTKLVRLGGNSKESWTKAFSLRAAARQLKKTTLERSRESQAHRQVEGLTTEGTSWCESLNTDVLSWPAVRELLKSKYPAILERFTGLERVDSSRLADIRLARKAGGFAFEFWGKGGDINDLDRLLDKFSSMLGNQYEFQDDADDGDLRTKHRVLDNVALNAANTAASDPSSGCNVWKLSLKERQRLLNKWKEEIDPQTILDRTAEIHRRHQVAVSKRYEVHHDTDARCLRDQDVVAMTMTACAMNSSMLNQLNLQTVICEEAAEVMEAQTLCTLFPSVKHAIFIGDPLQLRPQVNEPALSLETTIGASYRLDESLMERMMVPSTPGVRPIASSRLDLQRRMHPDIADLMRATLYPFLQDHEVARSREPVAGMLDRVWWLDHGMPEDTPDPGSSMAKSFSNAFEVEMVVGLVEYLINSNEYDYQDITILTPYNGQLAAFTHRLNGTCSLWLSEKDRESLLLEGLLEPEEASFGAKADINVASMLRLATIDNFQGEESKIVILSTVRSNFESRVGFLKTPNRINVGCSRAKNGFYIVGNATLMSAVPMWNHISKDLSAKRRIGPAFRACCSRHPGKVYQVRSPEQWYDIPECEVPCGSKLPCGHPCTLKCHAPALHDRISCAQPCPRHHEACGHRCTKKCGEPCEDCGSELSSVTLLCGHMAVQTCGGTQEDDKIICKTLLEPIRLDCGHIQQPVCSTKDQPMKCNEMCNQPLECGHHCRAICHTCTVNKSHPPCSSPCGKELKCGHRCAENCHIGGNCPSCQLPCKRSCGHGSCSRPCSHICDPCVRPCDWPADCPHKSSCSTMCCLPCNRLPCNEPCTKVYLPCRHLCPSLCGEMCPAGCPVCRYHDLSQKTYIFLPCGHHFEVEFLDRHLGLTNIYRLDTSGNIEKVDCDTKGQVTNMVSACPTCGKGCKKVRRYALHHQLLAFKGNIDRMHTKLSRKMNMFMEQLYDGKIKLDKTFNDFRERLRPGPLAGRSNADLVRYRGNTLEETQSSIRDFKDQVVQLFEDDIAKLAVFLGISPVSVDDLPDINLCYRLRFEALFFRSRLIIVEESLRMLGALRSLGDDSEHTTVLIQGLEALTRDEANINIKALNTIITECETKNLKRLEAETRLIQMCFHILLKDLGAASNLKVEDSLRRTLSLCRTYPDTAGVLLVTYNAIKLVLSGERRQGNLYTRGSTRIWWSWPVHKVGNLKECVHGHQYSASTWPDCPECGREVPPSPKPEPVNPKKFLDEDAFVVAMRTQTFSAASYRT</sequence>
<dbReference type="InterPro" id="IPR000967">
    <property type="entry name" value="Znf_NFX1"/>
</dbReference>
<dbReference type="PROSITE" id="PS50103">
    <property type="entry name" value="ZF_C3H1"/>
    <property type="match status" value="1"/>
</dbReference>
<dbReference type="InterPro" id="IPR041679">
    <property type="entry name" value="DNA2/NAM7-like_C"/>
</dbReference>
<dbReference type="GeneID" id="59283888"/>
<feature type="zinc finger region" description="C3H1-type" evidence="6">
    <location>
        <begin position="29"/>
        <end position="55"/>
    </location>
</feature>
<evidence type="ECO:0000256" key="2">
    <source>
        <dbReference type="ARBA" id="ARBA00022737"/>
    </source>
</evidence>
<dbReference type="GO" id="GO:0008270">
    <property type="term" value="F:zinc ion binding"/>
    <property type="evidence" value="ECO:0007669"/>
    <property type="project" value="UniProtKB-KW"/>
</dbReference>
<gene>
    <name evidence="8" type="ORF">HO173_002214</name>
</gene>
<dbReference type="Pfam" id="PF13087">
    <property type="entry name" value="AAA_12"/>
    <property type="match status" value="1"/>
</dbReference>
<evidence type="ECO:0000256" key="4">
    <source>
        <dbReference type="ARBA" id="ARBA00022806"/>
    </source>
</evidence>
<evidence type="ECO:0000313" key="8">
    <source>
        <dbReference type="EMBL" id="KAF6239668.1"/>
    </source>
</evidence>
<keyword evidence="3 6" id="KW-0863">Zinc-finger</keyword>
<dbReference type="PANTHER" id="PTHR10887:SF445">
    <property type="entry name" value="NFX1-TYPE ZINC FINGER-CONTAINING PROTEIN 1"/>
    <property type="match status" value="1"/>
</dbReference>
<dbReference type="InterPro" id="IPR041677">
    <property type="entry name" value="DNA2/NAM7_AAA_11"/>
</dbReference>
<proteinExistence type="predicted"/>
<keyword evidence="2" id="KW-0677">Repeat</keyword>
<dbReference type="RefSeq" id="XP_037168943.1">
    <property type="nucleotide sequence ID" value="XM_037304148.1"/>
</dbReference>
<evidence type="ECO:0000256" key="5">
    <source>
        <dbReference type="ARBA" id="ARBA00022833"/>
    </source>
</evidence>
<dbReference type="GO" id="GO:0031048">
    <property type="term" value="P:regulatory ncRNA-mediated heterochromatin formation"/>
    <property type="evidence" value="ECO:0007669"/>
    <property type="project" value="TreeGrafter"/>
</dbReference>
<dbReference type="Pfam" id="PF13086">
    <property type="entry name" value="AAA_11"/>
    <property type="match status" value="1"/>
</dbReference>
<feature type="domain" description="C3H1-type" evidence="7">
    <location>
        <begin position="29"/>
        <end position="55"/>
    </location>
</feature>
<dbReference type="EMBL" id="JACCJC010000005">
    <property type="protein sequence ID" value="KAF6239668.1"/>
    <property type="molecule type" value="Genomic_DNA"/>
</dbReference>
<reference evidence="8 9" key="1">
    <citation type="journal article" date="2020" name="Genomics">
        <title>Complete, high-quality genomes from long-read metagenomic sequencing of two wolf lichen thalli reveals enigmatic genome architecture.</title>
        <authorList>
            <person name="McKenzie S.K."/>
            <person name="Walston R.F."/>
            <person name="Allen J.L."/>
        </authorList>
    </citation>
    <scope>NUCLEOTIDE SEQUENCE [LARGE SCALE GENOMIC DNA]</scope>
    <source>
        <strain evidence="8">WasteWater2</strain>
    </source>
</reference>
<keyword evidence="4" id="KW-0547">Nucleotide-binding</keyword>
<dbReference type="OrthoDB" id="2423195at2759"/>
<evidence type="ECO:0000313" key="9">
    <source>
        <dbReference type="Proteomes" id="UP000578531"/>
    </source>
</evidence>
<dbReference type="GO" id="GO:0031380">
    <property type="term" value="C:nuclear RNA-directed RNA polymerase complex"/>
    <property type="evidence" value="ECO:0007669"/>
    <property type="project" value="TreeGrafter"/>
</dbReference>
<dbReference type="SMART" id="SM00438">
    <property type="entry name" value="ZnF_NFX"/>
    <property type="match status" value="4"/>
</dbReference>
<dbReference type="Proteomes" id="UP000578531">
    <property type="component" value="Unassembled WGS sequence"/>
</dbReference>
<keyword evidence="9" id="KW-1185">Reference proteome</keyword>
<dbReference type="Gene3D" id="3.40.50.300">
    <property type="entry name" value="P-loop containing nucleotide triphosphate hydrolases"/>
    <property type="match status" value="3"/>
</dbReference>
<dbReference type="InterPro" id="IPR047187">
    <property type="entry name" value="SF1_C_Upf1"/>
</dbReference>
<evidence type="ECO:0000256" key="6">
    <source>
        <dbReference type="PROSITE-ProRule" id="PRU00723"/>
    </source>
</evidence>
<dbReference type="InterPro" id="IPR045055">
    <property type="entry name" value="DNA2/NAM7-like"/>
</dbReference>
<name>A0A8H6G331_9LECA</name>
<dbReference type="PRINTS" id="PR00830">
    <property type="entry name" value="ENDOLAPTASE"/>
</dbReference>
<dbReference type="GO" id="GO:0004386">
    <property type="term" value="F:helicase activity"/>
    <property type="evidence" value="ECO:0007669"/>
    <property type="project" value="InterPro"/>
</dbReference>
<evidence type="ECO:0000256" key="3">
    <source>
        <dbReference type="ARBA" id="ARBA00022771"/>
    </source>
</evidence>
<comment type="caution">
    <text evidence="8">The sequence shown here is derived from an EMBL/GenBank/DDBJ whole genome shotgun (WGS) entry which is preliminary data.</text>
</comment>
<keyword evidence="5 6" id="KW-0862">Zinc</keyword>
<evidence type="ECO:0000259" key="7">
    <source>
        <dbReference type="PROSITE" id="PS50103"/>
    </source>
</evidence>
<keyword evidence="4" id="KW-0378">Hydrolase</keyword>
<keyword evidence="1 6" id="KW-0479">Metal-binding</keyword>